<dbReference type="OMA" id="KDVEILW"/>
<evidence type="ECO:0000256" key="3">
    <source>
        <dbReference type="ARBA" id="ARBA00022490"/>
    </source>
</evidence>
<evidence type="ECO:0000256" key="2">
    <source>
        <dbReference type="ARBA" id="ARBA00011375"/>
    </source>
</evidence>
<keyword evidence="3" id="KW-0963">Cytoplasm</keyword>
<dbReference type="InterPro" id="IPR011990">
    <property type="entry name" value="TPR-like_helical_dom_sf"/>
</dbReference>
<dbReference type="GO" id="GO:0005876">
    <property type="term" value="C:spindle microtubule"/>
    <property type="evidence" value="ECO:0007669"/>
    <property type="project" value="TreeGrafter"/>
</dbReference>
<evidence type="ECO:0000256" key="7">
    <source>
        <dbReference type="ARBA" id="ARBA00039966"/>
    </source>
</evidence>
<keyword evidence="10" id="KW-1185">Reference proteome</keyword>
<name>A0A0S4IT21_BODSA</name>
<organism evidence="9 10">
    <name type="scientific">Bodo saltans</name>
    <name type="common">Flagellated protozoan</name>
    <dbReference type="NCBI Taxonomy" id="75058"/>
    <lineage>
        <taxon>Eukaryota</taxon>
        <taxon>Discoba</taxon>
        <taxon>Euglenozoa</taxon>
        <taxon>Kinetoplastea</taxon>
        <taxon>Metakinetoplastina</taxon>
        <taxon>Eubodonida</taxon>
        <taxon>Bodonidae</taxon>
        <taxon>Bodo</taxon>
    </lineage>
</organism>
<dbReference type="OrthoDB" id="69711at2759"/>
<evidence type="ECO:0000256" key="4">
    <source>
        <dbReference type="ARBA" id="ARBA00022737"/>
    </source>
</evidence>
<evidence type="ECO:0000256" key="1">
    <source>
        <dbReference type="ARBA" id="ARBA00004245"/>
    </source>
</evidence>
<proteinExistence type="predicted"/>
<dbReference type="Gene3D" id="1.25.40.10">
    <property type="entry name" value="Tetratricopeptide repeat domain"/>
    <property type="match status" value="1"/>
</dbReference>
<dbReference type="EMBL" id="CYKH01000307">
    <property type="protein sequence ID" value="CUF36367.1"/>
    <property type="molecule type" value="Genomic_DNA"/>
</dbReference>
<keyword evidence="5" id="KW-0802">TPR repeat</keyword>
<evidence type="ECO:0000256" key="6">
    <source>
        <dbReference type="ARBA" id="ARBA00023212"/>
    </source>
</evidence>
<dbReference type="GO" id="GO:0097431">
    <property type="term" value="C:mitotic spindle pole"/>
    <property type="evidence" value="ECO:0007669"/>
    <property type="project" value="TreeGrafter"/>
</dbReference>
<dbReference type="GO" id="GO:0005737">
    <property type="term" value="C:cytoplasm"/>
    <property type="evidence" value="ECO:0007669"/>
    <property type="project" value="TreeGrafter"/>
</dbReference>
<evidence type="ECO:0000313" key="10">
    <source>
        <dbReference type="Proteomes" id="UP000051952"/>
    </source>
</evidence>
<evidence type="ECO:0000313" key="9">
    <source>
        <dbReference type="EMBL" id="CUF36367.1"/>
    </source>
</evidence>
<evidence type="ECO:0000256" key="5">
    <source>
        <dbReference type="ARBA" id="ARBA00022803"/>
    </source>
</evidence>
<dbReference type="PANTHER" id="PTHR16056:SF16">
    <property type="entry name" value="REGULATOR OF MICROTUBULE DYNAMICS PROTEIN 1"/>
    <property type="match status" value="1"/>
</dbReference>
<dbReference type="AlphaFoldDB" id="A0A0S4IT21"/>
<keyword evidence="6" id="KW-0206">Cytoskeleton</keyword>
<dbReference type="Pfam" id="PF21033">
    <property type="entry name" value="RMD1-3"/>
    <property type="match status" value="1"/>
</dbReference>
<comment type="subunit">
    <text evidence="2">Interacts with microtubules.</text>
</comment>
<dbReference type="SUPFAM" id="SSF48452">
    <property type="entry name" value="TPR-like"/>
    <property type="match status" value="1"/>
</dbReference>
<gene>
    <name evidence="9" type="ORF">BSAL_61835</name>
</gene>
<dbReference type="VEuPathDB" id="TriTrypDB:BSAL_61835"/>
<dbReference type="InterPro" id="IPR049039">
    <property type="entry name" value="RMD1-3_a_helical_rpt"/>
</dbReference>
<evidence type="ECO:0000256" key="8">
    <source>
        <dbReference type="ARBA" id="ARBA00041958"/>
    </source>
</evidence>
<dbReference type="Proteomes" id="UP000051952">
    <property type="component" value="Unassembled WGS sequence"/>
</dbReference>
<sequence>MSQELIAKAEELQVACNYVAVKTLLFEAIDGGDKSVDLLWRGARNCYDLAQETQDKAEKEVLVRKGFDLAKTAIEVDPSSPASHKWIGILYGSLGEFIPTKDKIANAYVIRDHFLKSVEINPKDATTQHCMGKWCWTILQIGWIERQAASLLFGTPPSSTNDECRGYLLASHEITPTIHNCNALGDLYYQEKNWAEAKKWFSLALTIPAITENHKRQHEEATKKRDSC</sequence>
<reference evidence="10" key="1">
    <citation type="submission" date="2015-09" db="EMBL/GenBank/DDBJ databases">
        <authorList>
            <consortium name="Pathogen Informatics"/>
        </authorList>
    </citation>
    <scope>NUCLEOTIDE SEQUENCE [LARGE SCALE GENOMIC DNA]</scope>
    <source>
        <strain evidence="10">Lake Konstanz</strain>
    </source>
</reference>
<protein>
    <recommendedName>
        <fullName evidence="7">Regulator of microtubule dynamics protein 1</fullName>
    </recommendedName>
    <alternativeName>
        <fullName evidence="8">Protein FAM82B</fullName>
    </alternativeName>
</protein>
<accession>A0A0S4IT21</accession>
<dbReference type="GO" id="GO:0008017">
    <property type="term" value="F:microtubule binding"/>
    <property type="evidence" value="ECO:0007669"/>
    <property type="project" value="TreeGrafter"/>
</dbReference>
<comment type="subcellular location">
    <subcellularLocation>
        <location evidence="1">Cytoplasm</location>
        <location evidence="1">Cytoskeleton</location>
    </subcellularLocation>
</comment>
<dbReference type="PANTHER" id="PTHR16056">
    <property type="entry name" value="REGULATOR OF MICROTUBULE DYNAMICS PROTEIN"/>
    <property type="match status" value="1"/>
</dbReference>
<keyword evidence="4" id="KW-0677">Repeat</keyword>